<evidence type="ECO:0000313" key="14">
    <source>
        <dbReference type="Proteomes" id="UP001044222"/>
    </source>
</evidence>
<dbReference type="InterPro" id="IPR001915">
    <property type="entry name" value="Peptidase_M48"/>
</dbReference>
<comment type="similarity">
    <text evidence="8">Belongs to the peptidase M48 family.</text>
</comment>
<evidence type="ECO:0000256" key="10">
    <source>
        <dbReference type="ARBA" id="ARBA00042978"/>
    </source>
</evidence>
<dbReference type="Proteomes" id="UP001044222">
    <property type="component" value="Unassembled WGS sequence"/>
</dbReference>
<organism evidence="13 14">
    <name type="scientific">Anguilla anguilla</name>
    <name type="common">European freshwater eel</name>
    <name type="synonym">Muraena anguilla</name>
    <dbReference type="NCBI Taxonomy" id="7936"/>
    <lineage>
        <taxon>Eukaryota</taxon>
        <taxon>Metazoa</taxon>
        <taxon>Chordata</taxon>
        <taxon>Craniata</taxon>
        <taxon>Vertebrata</taxon>
        <taxon>Euteleostomi</taxon>
        <taxon>Actinopterygii</taxon>
        <taxon>Neopterygii</taxon>
        <taxon>Teleostei</taxon>
        <taxon>Anguilliformes</taxon>
        <taxon>Anguillidae</taxon>
        <taxon>Anguilla</taxon>
    </lineage>
</organism>
<proteinExistence type="inferred from homology"/>
<evidence type="ECO:0000259" key="12">
    <source>
        <dbReference type="Pfam" id="PF01435"/>
    </source>
</evidence>
<keyword evidence="3" id="KW-0645">Protease</keyword>
<dbReference type="GO" id="GO:0005743">
    <property type="term" value="C:mitochondrial inner membrane"/>
    <property type="evidence" value="ECO:0007669"/>
    <property type="project" value="TreeGrafter"/>
</dbReference>
<dbReference type="GO" id="GO:0034982">
    <property type="term" value="P:mitochondrial protein processing"/>
    <property type="evidence" value="ECO:0007669"/>
    <property type="project" value="TreeGrafter"/>
</dbReference>
<keyword evidence="6" id="KW-0862">Zinc</keyword>
<name>A0A9D3S4M8_ANGAN</name>
<dbReference type="PANTHER" id="PTHR22726">
    <property type="entry name" value="METALLOENDOPEPTIDASE OMA1"/>
    <property type="match status" value="1"/>
</dbReference>
<dbReference type="Pfam" id="PF01435">
    <property type="entry name" value="Peptidase_M48"/>
    <property type="match status" value="1"/>
</dbReference>
<dbReference type="PANTHER" id="PTHR22726:SF1">
    <property type="entry name" value="METALLOENDOPEPTIDASE OMA1, MITOCHONDRIAL"/>
    <property type="match status" value="1"/>
</dbReference>
<feature type="compositionally biased region" description="Polar residues" evidence="11">
    <location>
        <begin position="509"/>
        <end position="519"/>
    </location>
</feature>
<evidence type="ECO:0000256" key="7">
    <source>
        <dbReference type="ARBA" id="ARBA00023049"/>
    </source>
</evidence>
<comment type="subunit">
    <text evidence="2">Homooligomer.</text>
</comment>
<sequence>MELICIRFIRNRQLYNLRAYSQSRHWDFSTSLCPHKACSLKNRALAPACFQAGRGSPSPLCEQLRTAVPTDQQRRPVCHAYLNHPPVTKGRLFSVGVSYQKGLLHHNPAAHGVHNFHTSGPLRALPIPLIWLVLKPLQKLVAIVLGRSIRKWWGALPANRQQLLREAVWRRRWHLAAGGAALLVALSVLLFTHLDESPVTGRTRLLVFTRDNFMELANVTSEGYMEQYKDSFIPLEDPMHKVVETLVKHLAQKNQDIEEVARIPWSVHVVDSPTINAFALPNGKVFIFTGMLEAVADVHQLTFILGHEMAHALIGHSAEQASLSHVVDLLSLLFLTAIWAVCPQDSLAVLGHWVQGKLVKFMFNRPFSRRLEAEADQVGLLLAAKACADVRAGPVFWQQMEISNQLTGDPTGPEWLSTHPSHRNRGNKLDRLVPEALKLRASCDCPALPGTDPRVVFSESVKLLLETVKAKGQEGAHKGPGRRGPAAPQMVALARGGTQPAGALGALPSLTQALVSKQAEQPPHRKPQEDPKTP</sequence>
<keyword evidence="4" id="KW-0479">Metal-binding</keyword>
<dbReference type="InterPro" id="IPR051156">
    <property type="entry name" value="Mito/Outer_Membr_Metalloprot"/>
</dbReference>
<evidence type="ECO:0000256" key="2">
    <source>
        <dbReference type="ARBA" id="ARBA00011182"/>
    </source>
</evidence>
<comment type="cofactor">
    <cofactor evidence="1">
        <name>Zn(2+)</name>
        <dbReference type="ChEBI" id="CHEBI:29105"/>
    </cofactor>
</comment>
<comment type="caution">
    <text evidence="13">The sequence shown here is derived from an EMBL/GenBank/DDBJ whole genome shotgun (WGS) entry which is preliminary data.</text>
</comment>
<feature type="region of interest" description="Disordered" evidence="11">
    <location>
        <begin position="509"/>
        <end position="534"/>
    </location>
</feature>
<evidence type="ECO:0000256" key="11">
    <source>
        <dbReference type="SAM" id="MobiDB-lite"/>
    </source>
</evidence>
<evidence type="ECO:0000313" key="13">
    <source>
        <dbReference type="EMBL" id="KAG5850032.1"/>
    </source>
</evidence>
<dbReference type="EMBL" id="JAFIRN010000004">
    <property type="protein sequence ID" value="KAG5850032.1"/>
    <property type="molecule type" value="Genomic_DNA"/>
</dbReference>
<reference evidence="13" key="1">
    <citation type="submission" date="2021-01" db="EMBL/GenBank/DDBJ databases">
        <title>A chromosome-scale assembly of European eel, Anguilla anguilla.</title>
        <authorList>
            <person name="Henkel C."/>
            <person name="Jong-Raadsen S.A."/>
            <person name="Dufour S."/>
            <person name="Weltzien F.-A."/>
            <person name="Palstra A.P."/>
            <person name="Pelster B."/>
            <person name="Spaink H.P."/>
            <person name="Van Den Thillart G.E."/>
            <person name="Jansen H."/>
            <person name="Zahm M."/>
            <person name="Klopp C."/>
            <person name="Cedric C."/>
            <person name="Louis A."/>
            <person name="Berthelot C."/>
            <person name="Parey E."/>
            <person name="Roest Crollius H."/>
            <person name="Montfort J."/>
            <person name="Robinson-Rechavi M."/>
            <person name="Bucao C."/>
            <person name="Bouchez O."/>
            <person name="Gislard M."/>
            <person name="Lluch J."/>
            <person name="Milhes M."/>
            <person name="Lampietro C."/>
            <person name="Lopez Roques C."/>
            <person name="Donnadieu C."/>
            <person name="Braasch I."/>
            <person name="Desvignes T."/>
            <person name="Postlethwait J."/>
            <person name="Bobe J."/>
            <person name="Guiguen Y."/>
            <person name="Dirks R."/>
        </authorList>
    </citation>
    <scope>NUCLEOTIDE SEQUENCE</scope>
    <source>
        <strain evidence="13">Tag_6206</strain>
        <tissue evidence="13">Liver</tissue>
    </source>
</reference>
<feature type="compositionally biased region" description="Basic and acidic residues" evidence="11">
    <location>
        <begin position="522"/>
        <end position="534"/>
    </location>
</feature>
<evidence type="ECO:0000256" key="6">
    <source>
        <dbReference type="ARBA" id="ARBA00022833"/>
    </source>
</evidence>
<evidence type="ECO:0000256" key="8">
    <source>
        <dbReference type="ARBA" id="ARBA00038233"/>
    </source>
</evidence>
<dbReference type="CDD" id="cd07331">
    <property type="entry name" value="M48C_Oma1_like"/>
    <property type="match status" value="1"/>
</dbReference>
<evidence type="ECO:0000256" key="4">
    <source>
        <dbReference type="ARBA" id="ARBA00022723"/>
    </source>
</evidence>
<dbReference type="AlphaFoldDB" id="A0A9D3S4M8"/>
<dbReference type="GO" id="GO:0006515">
    <property type="term" value="P:protein quality control for misfolded or incompletely synthesized proteins"/>
    <property type="evidence" value="ECO:0007669"/>
    <property type="project" value="TreeGrafter"/>
</dbReference>
<keyword evidence="7" id="KW-0482">Metalloprotease</keyword>
<dbReference type="Gene3D" id="3.30.2010.10">
    <property type="entry name" value="Metalloproteases ('zincins'), catalytic domain"/>
    <property type="match status" value="1"/>
</dbReference>
<evidence type="ECO:0000256" key="5">
    <source>
        <dbReference type="ARBA" id="ARBA00022801"/>
    </source>
</evidence>
<dbReference type="GO" id="GO:0004222">
    <property type="term" value="F:metalloendopeptidase activity"/>
    <property type="evidence" value="ECO:0007669"/>
    <property type="project" value="InterPro"/>
</dbReference>
<evidence type="ECO:0000256" key="1">
    <source>
        <dbReference type="ARBA" id="ARBA00001947"/>
    </source>
</evidence>
<protein>
    <recommendedName>
        <fullName evidence="9">Metalloendopeptidase OMA1, mitochondrial</fullName>
    </recommendedName>
    <alternativeName>
        <fullName evidence="10">Overlapping with the m-AAA protease 1 homolog</fullName>
    </alternativeName>
</protein>
<gene>
    <name evidence="13" type="ORF">ANANG_G00077960</name>
</gene>
<dbReference type="GO" id="GO:0046872">
    <property type="term" value="F:metal ion binding"/>
    <property type="evidence" value="ECO:0007669"/>
    <property type="project" value="UniProtKB-KW"/>
</dbReference>
<evidence type="ECO:0000256" key="3">
    <source>
        <dbReference type="ARBA" id="ARBA00022670"/>
    </source>
</evidence>
<evidence type="ECO:0000256" key="9">
    <source>
        <dbReference type="ARBA" id="ARBA00040360"/>
    </source>
</evidence>
<accession>A0A9D3S4M8</accession>
<feature type="domain" description="Peptidase M48" evidence="12">
    <location>
        <begin position="243"/>
        <end position="431"/>
    </location>
</feature>
<keyword evidence="5" id="KW-0378">Hydrolase</keyword>
<keyword evidence="14" id="KW-1185">Reference proteome</keyword>